<reference evidence="2 3" key="1">
    <citation type="journal article" date="2018" name="Front. Plant Sci.">
        <title>Red Clover (Trifolium pratense) and Zigzag Clover (T. medium) - A Picture of Genomic Similarities and Differences.</title>
        <authorList>
            <person name="Dluhosova J."/>
            <person name="Istvanek J."/>
            <person name="Nedelnik J."/>
            <person name="Repkova J."/>
        </authorList>
    </citation>
    <scope>NUCLEOTIDE SEQUENCE [LARGE SCALE GENOMIC DNA]</scope>
    <source>
        <strain evidence="3">cv. 10/8</strain>
        <tissue evidence="2">Leaf</tissue>
    </source>
</reference>
<dbReference type="EMBL" id="LXQA010362617">
    <property type="protein sequence ID" value="MCI46785.1"/>
    <property type="molecule type" value="Genomic_DNA"/>
</dbReference>
<evidence type="ECO:0000313" key="3">
    <source>
        <dbReference type="Proteomes" id="UP000265520"/>
    </source>
</evidence>
<evidence type="ECO:0000313" key="2">
    <source>
        <dbReference type="EMBL" id="MCI46785.1"/>
    </source>
</evidence>
<proteinExistence type="predicted"/>
<dbReference type="AlphaFoldDB" id="A0A392SFT2"/>
<organism evidence="2 3">
    <name type="scientific">Trifolium medium</name>
    <dbReference type="NCBI Taxonomy" id="97028"/>
    <lineage>
        <taxon>Eukaryota</taxon>
        <taxon>Viridiplantae</taxon>
        <taxon>Streptophyta</taxon>
        <taxon>Embryophyta</taxon>
        <taxon>Tracheophyta</taxon>
        <taxon>Spermatophyta</taxon>
        <taxon>Magnoliopsida</taxon>
        <taxon>eudicotyledons</taxon>
        <taxon>Gunneridae</taxon>
        <taxon>Pentapetalae</taxon>
        <taxon>rosids</taxon>
        <taxon>fabids</taxon>
        <taxon>Fabales</taxon>
        <taxon>Fabaceae</taxon>
        <taxon>Papilionoideae</taxon>
        <taxon>50 kb inversion clade</taxon>
        <taxon>NPAAA clade</taxon>
        <taxon>Hologalegina</taxon>
        <taxon>IRL clade</taxon>
        <taxon>Trifolieae</taxon>
        <taxon>Trifolium</taxon>
    </lineage>
</organism>
<keyword evidence="3" id="KW-1185">Reference proteome</keyword>
<feature type="region of interest" description="Disordered" evidence="1">
    <location>
        <begin position="63"/>
        <end position="85"/>
    </location>
</feature>
<feature type="non-terminal residue" evidence="2">
    <location>
        <position position="85"/>
    </location>
</feature>
<name>A0A392SFT2_9FABA</name>
<comment type="caution">
    <text evidence="2">The sequence shown here is derived from an EMBL/GenBank/DDBJ whole genome shotgun (WGS) entry which is preliminary data.</text>
</comment>
<dbReference type="Proteomes" id="UP000265520">
    <property type="component" value="Unassembled WGS sequence"/>
</dbReference>
<protein>
    <submittedName>
        <fullName evidence="2">WD repeat-containing protein</fullName>
    </submittedName>
</protein>
<evidence type="ECO:0000256" key="1">
    <source>
        <dbReference type="SAM" id="MobiDB-lite"/>
    </source>
</evidence>
<feature type="compositionally biased region" description="Basic and acidic residues" evidence="1">
    <location>
        <begin position="71"/>
        <end position="85"/>
    </location>
</feature>
<sequence length="85" mass="9539">MSFDDSSITSGMERITECSGAISNACISPSDEVSEKVVFSGWNAASEAEVLFKEIKGRREDEMDASFQDYSQREGEAQEEFRHFD</sequence>
<accession>A0A392SFT2</accession>